<dbReference type="EMBL" id="BTSX01000001">
    <property type="protein sequence ID" value="GMS81031.1"/>
    <property type="molecule type" value="Genomic_DNA"/>
</dbReference>
<name>A0AAV5SCI7_9BILA</name>
<evidence type="ECO:0000313" key="1">
    <source>
        <dbReference type="EMBL" id="GMS81031.1"/>
    </source>
</evidence>
<gene>
    <name evidence="1" type="ORF">PENTCL1PPCAC_3206</name>
</gene>
<feature type="non-terminal residue" evidence="1">
    <location>
        <position position="1"/>
    </location>
</feature>
<comment type="caution">
    <text evidence="1">The sequence shown here is derived from an EMBL/GenBank/DDBJ whole genome shotgun (WGS) entry which is preliminary data.</text>
</comment>
<protein>
    <submittedName>
        <fullName evidence="1">Uncharacterized protein</fullName>
    </submittedName>
</protein>
<sequence>SNSVNLRLIHFEREVVFSLRVFRLFDGDESLSRFQHHLHQYEASPRAHLSPFLMIHIVEFEGNKPLVDRTQPVDILD</sequence>
<dbReference type="AlphaFoldDB" id="A0AAV5SCI7"/>
<dbReference type="Proteomes" id="UP001432027">
    <property type="component" value="Unassembled WGS sequence"/>
</dbReference>
<reference evidence="1" key="1">
    <citation type="submission" date="2023-10" db="EMBL/GenBank/DDBJ databases">
        <title>Genome assembly of Pristionchus species.</title>
        <authorList>
            <person name="Yoshida K."/>
            <person name="Sommer R.J."/>
        </authorList>
    </citation>
    <scope>NUCLEOTIDE SEQUENCE</scope>
    <source>
        <strain evidence="1">RS0144</strain>
    </source>
</reference>
<keyword evidence="2" id="KW-1185">Reference proteome</keyword>
<proteinExistence type="predicted"/>
<organism evidence="1 2">
    <name type="scientific">Pristionchus entomophagus</name>
    <dbReference type="NCBI Taxonomy" id="358040"/>
    <lineage>
        <taxon>Eukaryota</taxon>
        <taxon>Metazoa</taxon>
        <taxon>Ecdysozoa</taxon>
        <taxon>Nematoda</taxon>
        <taxon>Chromadorea</taxon>
        <taxon>Rhabditida</taxon>
        <taxon>Rhabditina</taxon>
        <taxon>Diplogasteromorpha</taxon>
        <taxon>Diplogasteroidea</taxon>
        <taxon>Neodiplogasteridae</taxon>
        <taxon>Pristionchus</taxon>
    </lineage>
</organism>
<evidence type="ECO:0000313" key="2">
    <source>
        <dbReference type="Proteomes" id="UP001432027"/>
    </source>
</evidence>
<accession>A0AAV5SCI7</accession>
<feature type="non-terminal residue" evidence="1">
    <location>
        <position position="77"/>
    </location>
</feature>